<name>A0A1I1X2H7_9BACT</name>
<evidence type="ECO:0000313" key="1">
    <source>
        <dbReference type="EMBL" id="SFD99883.1"/>
    </source>
</evidence>
<evidence type="ECO:0008006" key="3">
    <source>
        <dbReference type="Google" id="ProtNLM"/>
    </source>
</evidence>
<accession>A0A1I1X2H7</accession>
<organism evidence="1 2">
    <name type="scientific">Thermophagus xiamenensis</name>
    <dbReference type="NCBI Taxonomy" id="385682"/>
    <lineage>
        <taxon>Bacteria</taxon>
        <taxon>Pseudomonadati</taxon>
        <taxon>Bacteroidota</taxon>
        <taxon>Bacteroidia</taxon>
        <taxon>Marinilabiliales</taxon>
        <taxon>Marinilabiliaceae</taxon>
        <taxon>Thermophagus</taxon>
    </lineage>
</organism>
<dbReference type="eggNOG" id="COG2348">
    <property type="taxonomic scope" value="Bacteria"/>
</dbReference>
<dbReference type="STRING" id="385682.SAMN05444380_10569"/>
<evidence type="ECO:0000313" key="2">
    <source>
        <dbReference type="Proteomes" id="UP000181976"/>
    </source>
</evidence>
<dbReference type="AlphaFoldDB" id="A0A1I1X2H7"/>
<protein>
    <recommendedName>
        <fullName evidence="3">Acetyltransferase (GNAT) domain-containing protein</fullName>
    </recommendedName>
</protein>
<sequence>MALEIITDVNYVDRSQWEEFVCNHPDGNIFQMPCMFDLYQLTKRRKPSPFFVFDGEELVGLLIAVQLKNVFPPLTFFTRRQIIFGGPLIKNNDSAILLALLEALFRKTARSVVFTEVRNYRLGLSLKPVYEEAGFYYKSYLSVSVDMNRKAGELWASLSPIRKESIEKLRLVNHVIKELTDGEEYQMAWKMLRKSFLAKGRFMPPYSLMKVLQSSKILTLHIRASVLYVNNSIKAAVWFLILGDRAQLWLDAHVLDEKEQWMFDGFLWKCMLKLKNDGIRHLELGSGGKPGQDIALRQYKKSYGGMIHESGRFFYVHNWFLWNLGRLLYYWYKNLRIFVFTNIVKR</sequence>
<dbReference type="OrthoDB" id="934591at2"/>
<keyword evidence="2" id="KW-1185">Reference proteome</keyword>
<dbReference type="InParanoid" id="A0A1I1X2H7"/>
<dbReference type="SUPFAM" id="SSF55729">
    <property type="entry name" value="Acyl-CoA N-acyltransferases (Nat)"/>
    <property type="match status" value="2"/>
</dbReference>
<dbReference type="Gene3D" id="3.40.630.30">
    <property type="match status" value="1"/>
</dbReference>
<proteinExistence type="predicted"/>
<dbReference type="RefSeq" id="WP_010526701.1">
    <property type="nucleotide sequence ID" value="NZ_AFSL01000015.1"/>
</dbReference>
<reference evidence="1 2" key="1">
    <citation type="submission" date="2016-10" db="EMBL/GenBank/DDBJ databases">
        <authorList>
            <person name="de Groot N.N."/>
        </authorList>
    </citation>
    <scope>NUCLEOTIDE SEQUENCE [LARGE SCALE GENOMIC DNA]</scope>
    <source>
        <strain evidence="1 2">DSM 19012</strain>
    </source>
</reference>
<dbReference type="EMBL" id="FONA01000005">
    <property type="protein sequence ID" value="SFD99883.1"/>
    <property type="molecule type" value="Genomic_DNA"/>
</dbReference>
<dbReference type="InterPro" id="IPR016181">
    <property type="entry name" value="Acyl_CoA_acyltransferase"/>
</dbReference>
<dbReference type="Proteomes" id="UP000181976">
    <property type="component" value="Unassembled WGS sequence"/>
</dbReference>
<gene>
    <name evidence="1" type="ORF">SAMN05444380_10569</name>
</gene>